<keyword evidence="3" id="KW-1185">Reference proteome</keyword>
<evidence type="ECO:0000313" key="2">
    <source>
        <dbReference type="EMBL" id="KAK3849702.1"/>
    </source>
</evidence>
<sequence>MRRTNQRDDSRRWTNQRDDSRRWTNQGDDSRRWTNQGDDSRRWHLSNITDDGGIDKTTKDRATRHLTLTDADLEDGSEQVDLPSNEGQDGFQACPALVQPSLNE</sequence>
<evidence type="ECO:0000256" key="1">
    <source>
        <dbReference type="SAM" id="MobiDB-lite"/>
    </source>
</evidence>
<dbReference type="Proteomes" id="UP001286313">
    <property type="component" value="Unassembled WGS sequence"/>
</dbReference>
<dbReference type="AlphaFoldDB" id="A0AAE1EEZ6"/>
<evidence type="ECO:0000313" key="3">
    <source>
        <dbReference type="Proteomes" id="UP001286313"/>
    </source>
</evidence>
<protein>
    <submittedName>
        <fullName evidence="2">Uncharacterized protein</fullName>
    </submittedName>
</protein>
<feature type="region of interest" description="Disordered" evidence="1">
    <location>
        <begin position="1"/>
        <end position="104"/>
    </location>
</feature>
<accession>A0AAE1EEZ6</accession>
<feature type="compositionally biased region" description="Basic and acidic residues" evidence="1">
    <location>
        <begin position="1"/>
        <end position="42"/>
    </location>
</feature>
<reference evidence="2" key="1">
    <citation type="submission" date="2023-10" db="EMBL/GenBank/DDBJ databases">
        <title>Genome assemblies of two species of porcelain crab, Petrolisthes cinctipes and Petrolisthes manimaculis (Anomura: Porcellanidae).</title>
        <authorList>
            <person name="Angst P."/>
        </authorList>
    </citation>
    <scope>NUCLEOTIDE SEQUENCE</scope>
    <source>
        <strain evidence="2">PB745_01</strain>
        <tissue evidence="2">Gill</tissue>
    </source>
</reference>
<gene>
    <name evidence="2" type="ORF">Pcinc_043557</name>
</gene>
<proteinExistence type="predicted"/>
<dbReference type="EMBL" id="JAWQEG010008756">
    <property type="protein sequence ID" value="KAK3849702.1"/>
    <property type="molecule type" value="Genomic_DNA"/>
</dbReference>
<feature type="compositionally biased region" description="Basic and acidic residues" evidence="1">
    <location>
        <begin position="53"/>
        <end position="63"/>
    </location>
</feature>
<comment type="caution">
    <text evidence="2">The sequence shown here is derived from an EMBL/GenBank/DDBJ whole genome shotgun (WGS) entry which is preliminary data.</text>
</comment>
<name>A0AAE1EEZ6_PETCI</name>
<organism evidence="2 3">
    <name type="scientific">Petrolisthes cinctipes</name>
    <name type="common">Flat porcelain crab</name>
    <dbReference type="NCBI Taxonomy" id="88211"/>
    <lineage>
        <taxon>Eukaryota</taxon>
        <taxon>Metazoa</taxon>
        <taxon>Ecdysozoa</taxon>
        <taxon>Arthropoda</taxon>
        <taxon>Crustacea</taxon>
        <taxon>Multicrustacea</taxon>
        <taxon>Malacostraca</taxon>
        <taxon>Eumalacostraca</taxon>
        <taxon>Eucarida</taxon>
        <taxon>Decapoda</taxon>
        <taxon>Pleocyemata</taxon>
        <taxon>Anomura</taxon>
        <taxon>Galatheoidea</taxon>
        <taxon>Porcellanidae</taxon>
        <taxon>Petrolisthes</taxon>
    </lineage>
</organism>